<evidence type="ECO:0000313" key="1">
    <source>
        <dbReference type="EMBL" id="PCS24259.1"/>
    </source>
</evidence>
<keyword evidence="2" id="KW-1185">Reference proteome</keyword>
<dbReference type="Proteomes" id="UP000219020">
    <property type="component" value="Unassembled WGS sequence"/>
</dbReference>
<evidence type="ECO:0000313" key="2">
    <source>
        <dbReference type="Proteomes" id="UP000219020"/>
    </source>
</evidence>
<dbReference type="AlphaFoldDB" id="A0A2A5T7R6"/>
<dbReference type="EMBL" id="NBYY01000002">
    <property type="protein sequence ID" value="PCS24259.1"/>
    <property type="molecule type" value="Genomic_DNA"/>
</dbReference>
<organism evidence="1 2">
    <name type="scientific">Candidatus Enterovibrio escicola</name>
    <dbReference type="NCBI Taxonomy" id="1927127"/>
    <lineage>
        <taxon>Bacteria</taxon>
        <taxon>Pseudomonadati</taxon>
        <taxon>Pseudomonadota</taxon>
        <taxon>Gammaproteobacteria</taxon>
        <taxon>Vibrionales</taxon>
        <taxon>Vibrionaceae</taxon>
        <taxon>Enterovibrio</taxon>
    </lineage>
</organism>
<reference evidence="2" key="1">
    <citation type="submission" date="2017-04" db="EMBL/GenBank/DDBJ databases">
        <title>Genome evolution of the luminous symbionts of deep sea anglerfish.</title>
        <authorList>
            <person name="Hendry T.A."/>
        </authorList>
    </citation>
    <scope>NUCLEOTIDE SEQUENCE [LARGE SCALE GENOMIC DNA]</scope>
</reference>
<gene>
    <name evidence="1" type="ORF">BTN49_0077</name>
</gene>
<protein>
    <submittedName>
        <fullName evidence="1">Mobile element protein</fullName>
    </submittedName>
</protein>
<proteinExistence type="predicted"/>
<accession>A0A2A5T7R6</accession>
<name>A0A2A5T7R6_9GAMM</name>
<sequence length="37" mass="4252">MLSHKLTLRDYNAQIGKTLVNLKAMNKVLRLGMPVRQ</sequence>
<comment type="caution">
    <text evidence="1">The sequence shown here is derived from an EMBL/GenBank/DDBJ whole genome shotgun (WGS) entry which is preliminary data.</text>
</comment>